<keyword evidence="6 12" id="KW-0812">Transmembrane</keyword>
<feature type="transmembrane region" description="Helical" evidence="12">
    <location>
        <begin position="560"/>
        <end position="580"/>
    </location>
</feature>
<evidence type="ECO:0000256" key="3">
    <source>
        <dbReference type="ARBA" id="ARBA00004922"/>
    </source>
</evidence>
<dbReference type="EMBL" id="CAJOBC010007817">
    <property type="protein sequence ID" value="CAF3944048.1"/>
    <property type="molecule type" value="Genomic_DNA"/>
</dbReference>
<evidence type="ECO:0000256" key="2">
    <source>
        <dbReference type="ARBA" id="ARBA00004477"/>
    </source>
</evidence>
<dbReference type="InterPro" id="IPR056790">
    <property type="entry name" value="Ribophorin_II_C"/>
</dbReference>
<dbReference type="Proteomes" id="UP000681722">
    <property type="component" value="Unassembled WGS sequence"/>
</dbReference>
<feature type="domain" description="Ribophorin II N-terminal" evidence="13">
    <location>
        <begin position="19"/>
        <end position="246"/>
    </location>
</feature>
<dbReference type="PANTHER" id="PTHR12640:SF0">
    <property type="entry name" value="DOLICHYL-DIPHOSPHOOLIGOSACCHARIDE--PROTEIN GLYCOSYLTRANSFERASE SUBUNIT 2"/>
    <property type="match status" value="1"/>
</dbReference>
<evidence type="ECO:0000259" key="13">
    <source>
        <dbReference type="Pfam" id="PF05817"/>
    </source>
</evidence>
<dbReference type="Pfam" id="PF05817">
    <property type="entry name" value="Ribophorin_II"/>
    <property type="match status" value="1"/>
</dbReference>
<keyword evidence="19" id="KW-1185">Reference proteome</keyword>
<dbReference type="PANTHER" id="PTHR12640">
    <property type="entry name" value="RIBOPHORIN II"/>
    <property type="match status" value="1"/>
</dbReference>
<dbReference type="UniPathway" id="UPA00378"/>
<evidence type="ECO:0000259" key="14">
    <source>
        <dbReference type="Pfam" id="PF23860"/>
    </source>
</evidence>
<dbReference type="Pfam" id="PF25147">
    <property type="entry name" value="Ribophorin_II_C"/>
    <property type="match status" value="1"/>
</dbReference>
<keyword evidence="8 12" id="KW-0256">Endoplasmic reticulum</keyword>
<evidence type="ECO:0000256" key="8">
    <source>
        <dbReference type="ARBA" id="ARBA00022824"/>
    </source>
</evidence>
<evidence type="ECO:0000313" key="19">
    <source>
        <dbReference type="Proteomes" id="UP000663829"/>
    </source>
</evidence>
<keyword evidence="7" id="KW-0732">Signal</keyword>
<sequence length="582" mass="65766">MLIVYEAQVSNLLPAPLESIKNQFQTAMKSLTDISTIHYTLCGIKELGIQPSENLCNDIKKNIDKANIESIYHASEAAKTLNNCQLPIDEFRPTVKTTLQADKTTLADLFYAVTSSRNLQIPMDEEQIEKRLTTLTKSDDSVLGQAYVLMIASQLNTAVSKYHSDSIHDLIQQADEVDGKSLQYEGGIGTTALIFSAMYQLADKAGAPLKIDEQHLSKFAYYFSTKRHVATVRSAYYLTKAYKLLSDPRHAVPVVVSRISPAWISPDSPSVLVSITNLMGYPIGEMSVVAESAKRKEDGVIVISKQKLVPKASDFSVYELPFYNTKIPRGLYTIHLTLNPVRNEAKLIGLNDHTIEVKVTSEAVIENAEVNLVDRDHSGQVKTNKLSYPTTLTDKMEIDYHQKVIVKFQIKDKQTNEYIRTQQCFLRFTNKQSQKEIVYLAEVGANSQYKAEVTDATLTFHEDAIGDIPHTRLYVPKPEIRHMFRLDEKRPPTVVSLIFSGLTLMPLLILFGLWFKLGFNLSAMPFNLNPLAFHLSHAAFFALMFFYWKYLNMFQTIRYLVLLSIPLFIFGHQVLSTLAAKR</sequence>
<evidence type="ECO:0000259" key="16">
    <source>
        <dbReference type="Pfam" id="PF25147"/>
    </source>
</evidence>
<keyword evidence="9 12" id="KW-1133">Transmembrane helix</keyword>
<feature type="transmembrane region" description="Helical" evidence="12">
    <location>
        <begin position="531"/>
        <end position="548"/>
    </location>
</feature>
<evidence type="ECO:0000256" key="4">
    <source>
        <dbReference type="ARBA" id="ARBA00009038"/>
    </source>
</evidence>
<dbReference type="AlphaFoldDB" id="A0A814USF6"/>
<dbReference type="InterPro" id="IPR055374">
    <property type="entry name" value="Ribophorin_II_3rd"/>
</dbReference>
<feature type="domain" description="Ribophorin II C-terminal" evidence="16">
    <location>
        <begin position="484"/>
        <end position="582"/>
    </location>
</feature>
<protein>
    <recommendedName>
        <fullName evidence="5 12">Dolichyl-diphosphooligosaccharide--protein glycosyltransferase subunit 2</fullName>
    </recommendedName>
    <alternativeName>
        <fullName evidence="12">Ribophorin-2</fullName>
    </alternativeName>
</protein>
<comment type="pathway">
    <text evidence="3 12">Protein modification; protein glycosylation.</text>
</comment>
<evidence type="ECO:0000259" key="15">
    <source>
        <dbReference type="Pfam" id="PF23861"/>
    </source>
</evidence>
<dbReference type="InterPro" id="IPR008814">
    <property type="entry name" value="Swp1"/>
</dbReference>
<comment type="subunit">
    <text evidence="11">Component of the oligosaccharyltransferase (OST) complex. OST exists in two different complex forms which contain common core subunits RPN1, RPN2, OST48, OST4, DAD1 and TMEM258, either STT3A or STT3B as catalytic subunits, and form-specific accessory subunits. STT3A complex assembly occurs through the formation of 3 subcomplexes. Subcomplex 1 contains RPN1 and TMEM258, subcomplex 2 contains the STT3A-specific subunits STT3A, DC2/OSTC, and KCP2 as well as the core subunit OST4, and subcomplex 3 contains RPN2, DAD1, and OST48. The STT3A complex can form stable complexes with the Sec61 complex or with both the Sec61 and TRAP complexes. Interacts with DDI2. Interacts with TMEM35A/NACHO.</text>
</comment>
<evidence type="ECO:0000256" key="5">
    <source>
        <dbReference type="ARBA" id="ARBA00017612"/>
    </source>
</evidence>
<feature type="domain" description="Ribophorin II second" evidence="15">
    <location>
        <begin position="254"/>
        <end position="359"/>
    </location>
</feature>
<feature type="domain" description="Ribophorin II third" evidence="14">
    <location>
        <begin position="366"/>
        <end position="453"/>
    </location>
</feature>
<feature type="transmembrane region" description="Helical" evidence="12">
    <location>
        <begin position="493"/>
        <end position="515"/>
    </location>
</feature>
<dbReference type="InterPro" id="IPR055375">
    <property type="entry name" value="Ribophorin_II_2nd"/>
</dbReference>
<dbReference type="GO" id="GO:0006487">
    <property type="term" value="P:protein N-linked glycosylation"/>
    <property type="evidence" value="ECO:0007669"/>
    <property type="project" value="UniProtKB-UniRule"/>
</dbReference>
<dbReference type="Proteomes" id="UP000663829">
    <property type="component" value="Unassembled WGS sequence"/>
</dbReference>
<dbReference type="Pfam" id="PF23860">
    <property type="entry name" value="Ribophorin_II_3rd"/>
    <property type="match status" value="1"/>
</dbReference>
<comment type="similarity">
    <text evidence="4 12">Belongs to the SWP1 family.</text>
</comment>
<dbReference type="InterPro" id="IPR055373">
    <property type="entry name" value="Ribophorin_II_N"/>
</dbReference>
<evidence type="ECO:0000313" key="18">
    <source>
        <dbReference type="EMBL" id="CAF3944048.1"/>
    </source>
</evidence>
<evidence type="ECO:0000256" key="10">
    <source>
        <dbReference type="ARBA" id="ARBA00023136"/>
    </source>
</evidence>
<reference evidence="17" key="1">
    <citation type="submission" date="2021-02" db="EMBL/GenBank/DDBJ databases">
        <authorList>
            <person name="Nowell W R."/>
        </authorList>
    </citation>
    <scope>NUCLEOTIDE SEQUENCE</scope>
</reference>
<evidence type="ECO:0000256" key="1">
    <source>
        <dbReference type="ARBA" id="ARBA00002791"/>
    </source>
</evidence>
<proteinExistence type="inferred from homology"/>
<gene>
    <name evidence="17" type="ORF">GPM918_LOCUS22640</name>
    <name evidence="18" type="ORF">SRO942_LOCUS22636</name>
</gene>
<keyword evidence="10 12" id="KW-0472">Membrane</keyword>
<organism evidence="17 19">
    <name type="scientific">Didymodactylos carnosus</name>
    <dbReference type="NCBI Taxonomy" id="1234261"/>
    <lineage>
        <taxon>Eukaryota</taxon>
        <taxon>Metazoa</taxon>
        <taxon>Spiralia</taxon>
        <taxon>Gnathifera</taxon>
        <taxon>Rotifera</taxon>
        <taxon>Eurotatoria</taxon>
        <taxon>Bdelloidea</taxon>
        <taxon>Philodinida</taxon>
        <taxon>Philodinidae</taxon>
        <taxon>Didymodactylos</taxon>
    </lineage>
</organism>
<evidence type="ECO:0000256" key="6">
    <source>
        <dbReference type="ARBA" id="ARBA00022692"/>
    </source>
</evidence>
<evidence type="ECO:0000256" key="11">
    <source>
        <dbReference type="ARBA" id="ARBA00046750"/>
    </source>
</evidence>
<comment type="caution">
    <text evidence="17">The sequence shown here is derived from an EMBL/GenBank/DDBJ whole genome shotgun (WGS) entry which is preliminary data.</text>
</comment>
<evidence type="ECO:0000313" key="17">
    <source>
        <dbReference type="EMBL" id="CAF1179823.1"/>
    </source>
</evidence>
<dbReference type="Pfam" id="PF23861">
    <property type="entry name" value="Ribophorin_II_2nd"/>
    <property type="match status" value="1"/>
</dbReference>
<evidence type="ECO:0000256" key="12">
    <source>
        <dbReference type="RuleBase" id="RU366029"/>
    </source>
</evidence>
<evidence type="ECO:0000256" key="7">
    <source>
        <dbReference type="ARBA" id="ARBA00022729"/>
    </source>
</evidence>
<comment type="subcellular location">
    <subcellularLocation>
        <location evidence="2 12">Endoplasmic reticulum membrane</location>
        <topology evidence="2 12">Multi-pass membrane protein</topology>
    </subcellularLocation>
</comment>
<evidence type="ECO:0000256" key="9">
    <source>
        <dbReference type="ARBA" id="ARBA00022989"/>
    </source>
</evidence>
<accession>A0A814USF6</accession>
<comment type="function">
    <text evidence="1 12">Subunit of the oligosaccharyl transferase (OST) complex that catalyzes the initial transfer of a defined glycan (Glc(3)Man(9)GlcNAc(2) in eukaryotes) from the lipid carrier dolichol-pyrophosphate to an asparagine residue within an Asn-X-Ser/Thr consensus motif in nascent polypeptide chains, the first step in protein N-glycosylation. N-glycosylation occurs cotranslationally and the complex associates with the Sec61 complex at the channel-forming translocon complex that mediates protein translocation across the endoplasmic reticulum (ER). All subunits are required for a maximal enzyme activity.</text>
</comment>
<dbReference type="OrthoDB" id="432292at2759"/>
<dbReference type="GO" id="GO:0008250">
    <property type="term" value="C:oligosaccharyltransferase complex"/>
    <property type="evidence" value="ECO:0007669"/>
    <property type="project" value="UniProtKB-UniRule"/>
</dbReference>
<dbReference type="EMBL" id="CAJNOQ010007817">
    <property type="protein sequence ID" value="CAF1179823.1"/>
    <property type="molecule type" value="Genomic_DNA"/>
</dbReference>
<name>A0A814USF6_9BILA</name>